<dbReference type="NCBIfam" id="NF001616">
    <property type="entry name" value="PRK00405.1"/>
    <property type="match status" value="1"/>
</dbReference>
<feature type="domain" description="RNA polymerase Rpb2" evidence="13">
    <location>
        <begin position="396"/>
        <end position="464"/>
    </location>
</feature>
<dbReference type="Gene3D" id="3.90.1800.10">
    <property type="entry name" value="RNA polymerase alpha subunit dimerisation domain"/>
    <property type="match status" value="1"/>
</dbReference>
<evidence type="ECO:0000256" key="2">
    <source>
        <dbReference type="ARBA" id="ARBA00022478"/>
    </source>
</evidence>
<dbReference type="SUPFAM" id="SSF64484">
    <property type="entry name" value="beta and beta-prime subunits of DNA dependent RNA-polymerase"/>
    <property type="match status" value="1"/>
</dbReference>
<dbReference type="AlphaFoldDB" id="A0A6M3WWF5"/>
<evidence type="ECO:0000259" key="13">
    <source>
        <dbReference type="Pfam" id="PF04565"/>
    </source>
</evidence>
<dbReference type="Pfam" id="PF10385">
    <property type="entry name" value="RNA_pol_Rpb2_45"/>
    <property type="match status" value="1"/>
</dbReference>
<evidence type="ECO:0000256" key="9">
    <source>
        <dbReference type="RuleBase" id="RU363031"/>
    </source>
</evidence>
<name>A0A6M3WWF5_9FLOR</name>
<dbReference type="InterPro" id="IPR007645">
    <property type="entry name" value="RNA_pol_Rpb2_3"/>
</dbReference>
<feature type="domain" description="RNA polymerase Rpb2" evidence="11">
    <location>
        <begin position="1003"/>
        <end position="1078"/>
    </location>
</feature>
<dbReference type="NCBIfam" id="TIGR02013">
    <property type="entry name" value="rpoB"/>
    <property type="match status" value="1"/>
</dbReference>
<evidence type="ECO:0000256" key="4">
    <source>
        <dbReference type="ARBA" id="ARBA00022695"/>
    </source>
</evidence>
<dbReference type="InterPro" id="IPR007120">
    <property type="entry name" value="DNA-dir_RNAP_su2_dom"/>
</dbReference>
<dbReference type="InterPro" id="IPR014724">
    <property type="entry name" value="RNA_pol_RPB2_OB-fold"/>
</dbReference>
<dbReference type="Pfam" id="PF00562">
    <property type="entry name" value="RNA_pol_Rpb2_6"/>
    <property type="match status" value="1"/>
</dbReference>
<dbReference type="GO" id="GO:0006351">
    <property type="term" value="P:DNA-templated transcription"/>
    <property type="evidence" value="ECO:0007669"/>
    <property type="project" value="UniProtKB-UniRule"/>
</dbReference>
<comment type="subcellular location">
    <subcellularLocation>
        <location evidence="7">Plastid</location>
        <location evidence="7">Chloroplast</location>
    </subcellularLocation>
</comment>
<geneLocation type="chloroplast" evidence="15"/>
<dbReference type="InterPro" id="IPR015712">
    <property type="entry name" value="DNA-dir_RNA_pol_su2"/>
</dbReference>
<dbReference type="GO" id="GO:0003677">
    <property type="term" value="F:DNA binding"/>
    <property type="evidence" value="ECO:0007669"/>
    <property type="project" value="UniProtKB-UniRule"/>
</dbReference>
<dbReference type="InterPro" id="IPR042107">
    <property type="entry name" value="DNA-dir_RNA_pol_bsu_ext_1_sf"/>
</dbReference>
<evidence type="ECO:0000313" key="15">
    <source>
        <dbReference type="EMBL" id="QJH88401.1"/>
    </source>
</evidence>
<evidence type="ECO:0000259" key="10">
    <source>
        <dbReference type="Pfam" id="PF00562"/>
    </source>
</evidence>
<keyword evidence="15" id="KW-0934">Plastid</keyword>
<dbReference type="Pfam" id="PF04560">
    <property type="entry name" value="RNA_pol_Rpb2_7"/>
    <property type="match status" value="1"/>
</dbReference>
<comment type="catalytic activity">
    <reaction evidence="6 7 9">
        <text>RNA(n) + a ribonucleoside 5'-triphosphate = RNA(n+1) + diphosphate</text>
        <dbReference type="Rhea" id="RHEA:21248"/>
        <dbReference type="Rhea" id="RHEA-COMP:14527"/>
        <dbReference type="Rhea" id="RHEA-COMP:17342"/>
        <dbReference type="ChEBI" id="CHEBI:33019"/>
        <dbReference type="ChEBI" id="CHEBI:61557"/>
        <dbReference type="ChEBI" id="CHEBI:140395"/>
        <dbReference type="EC" id="2.7.7.6"/>
    </reaction>
</comment>
<dbReference type="Pfam" id="PF04565">
    <property type="entry name" value="RNA_pol_Rpb2_3"/>
    <property type="match status" value="1"/>
</dbReference>
<dbReference type="PROSITE" id="PS01166">
    <property type="entry name" value="RNA_POL_BETA"/>
    <property type="match status" value="1"/>
</dbReference>
<evidence type="ECO:0000256" key="5">
    <source>
        <dbReference type="ARBA" id="ARBA00023163"/>
    </source>
</evidence>
<dbReference type="EMBL" id="MT117918">
    <property type="protein sequence ID" value="QJH88401.1"/>
    <property type="molecule type" value="Genomic_DNA"/>
</dbReference>
<dbReference type="InterPro" id="IPR037034">
    <property type="entry name" value="RNA_pol_Rpb2_2_sf"/>
</dbReference>
<feature type="domain" description="DNA-directed RNA polymerase beta subunit external 1" evidence="14">
    <location>
        <begin position="487"/>
        <end position="539"/>
    </location>
</feature>
<evidence type="ECO:0000256" key="3">
    <source>
        <dbReference type="ARBA" id="ARBA00022679"/>
    </source>
</evidence>
<dbReference type="Gene3D" id="2.40.50.150">
    <property type="match status" value="1"/>
</dbReference>
<feature type="domain" description="DNA-directed RNA polymerase subunit 2 hybrid-binding" evidence="10">
    <location>
        <begin position="601"/>
        <end position="1001"/>
    </location>
</feature>
<dbReference type="InterPro" id="IPR007641">
    <property type="entry name" value="RNA_pol_Rpb2_7"/>
</dbReference>
<sequence length="1081" mass="124129">MKKTFLIPDLTEIQINSFKSFLFIKLPVLLETLPNIHNFTKNLVLHFFAKEYKIKFPRYNIKESKQKDKTYDVQIYLPVQCKMIKSDIVIEKEINFNNNINNVNIYKKKYIFLGNLPLITNKSTFIINGTERIVIHQIIRSPGLYYTQALDQYNKKTYTATLISNRGSWLKFEIDRKGYIWIKIDKICKINAYIFLRAIGLSHTKIALELLHYRYFIEMTNLAVQKDINEFSCCSHIKDLTEEQALFFVYNKIRPNEIFSIILAKKLLYDKFFNLDKYDLGEVGRFKLNQKLKINLPLEFTVLSPQDILKTLDYLINITKNKGYLDDIDHLGCRRLRSVGELLFNQFQLGLIRLERIIREQILMKNINTYNIYSIINPRPITTVIKEFFNSSQLSQFMDQINPLAELTHKRRITSLGPGGLNKDRTGFSIRDLHPSHYGRICPVDTPEGPNAGLIGSLTLCSKVNRYGFLLAPYYEILCHQTKILLTLKYLTADIEDKFRIAPGDILLQDLNKIETVSARYQQEFIETTLLNIDFISISPVQIISIATTLIPFLEHDDANRALMGSNMQRQAVPLLFPEKPLIGTGLEHKIAKDTQALLASKTSGFVTYISSSKIGIKNTKATTIHYRLKKYFRSNQDTCYNQRAIIWPKEKIKVGQIIADGASTDCGEMALGKNIFVAYMAWKGFNYEDAFVINERLIRDDVFTSIHIEKYELECRETKSGPELITKDIPYISKLSLTLLDNNGIIKIGSWVKEKDILVGKTTPKNTDDYIPENKLLKAIFGEKFQDRKDTSLRLPSGVQGRVTDVKIFYKDQNSQLNLGINTLIKIYIAQKRNLQIGDKISGRHGNKGVISKILPQEDMPFLLDGTIIDLMLNPLGVPSRMNLGQLFESLLGLSGHYLKQRYKLLPFDEMYGLEASRVFINMQLKKARFLTKYDWLYNKQYPGKMIVRNAETGDFLDNPITVGKSYILKLVHLVDDKIHARSTGPYSLITQQPLGGRSQQGGQRFGEMEVWALEGFGAAHILQELLTIKSDDMKGRNQALHAIIKGLPLPKPGIPESFKVLLKELQSLCLDVSLYKKLK</sequence>
<dbReference type="Gene3D" id="3.90.1110.10">
    <property type="entry name" value="RNA polymerase Rpb2, domain 2"/>
    <property type="match status" value="1"/>
</dbReference>
<dbReference type="InterPro" id="IPR019462">
    <property type="entry name" value="DNA-dir_RNA_pol_bsu_external_1"/>
</dbReference>
<proteinExistence type="inferred from homology"/>
<evidence type="ECO:0000256" key="8">
    <source>
        <dbReference type="RuleBase" id="RU000434"/>
    </source>
</evidence>
<comment type="function">
    <text evidence="7 9">DNA-dependent RNA polymerase catalyzes the transcription of DNA into RNA using the four ribonucleoside triphosphates as substrates.</text>
</comment>
<evidence type="ECO:0000259" key="14">
    <source>
        <dbReference type="Pfam" id="PF10385"/>
    </source>
</evidence>
<dbReference type="InterPro" id="IPR007642">
    <property type="entry name" value="RNA_pol_Rpb2_2"/>
</dbReference>
<dbReference type="Gene3D" id="2.30.150.10">
    <property type="entry name" value="DNA-directed RNA polymerase, beta subunit, external 1 domain"/>
    <property type="match status" value="1"/>
</dbReference>
<comment type="subunit">
    <text evidence="7 9">In plastids the minimal PEP RNA polymerase catalytic core is composed of four subunits: alpha, beta, beta', and beta''. When a (nuclear-encoded) sigma factor is associated with the core the holoenzyme is formed, which can initiate transcription.</text>
</comment>
<dbReference type="GO" id="GO:0003899">
    <property type="term" value="F:DNA-directed RNA polymerase activity"/>
    <property type="evidence" value="ECO:0007669"/>
    <property type="project" value="UniProtKB-UniRule"/>
</dbReference>
<dbReference type="InterPro" id="IPR010243">
    <property type="entry name" value="RNA_pol_bsu_bac"/>
</dbReference>
<keyword evidence="4 7" id="KW-0548">Nucleotidyltransferase</keyword>
<organism evidence="15">
    <name type="scientific">Pterocladiophila hemisphaerica</name>
    <dbReference type="NCBI Taxonomy" id="2712948"/>
    <lineage>
        <taxon>Eukaryota</taxon>
        <taxon>Rhodophyta</taxon>
        <taxon>Florideophyceae</taxon>
        <taxon>Rhodymeniophycidae</taxon>
        <taxon>Gracilariales</taxon>
        <taxon>Pterocladiophilaceae</taxon>
        <taxon>Pterocladiophila</taxon>
    </lineage>
</organism>
<dbReference type="Gene3D" id="3.90.1100.10">
    <property type="match status" value="1"/>
</dbReference>
<keyword evidence="3 7" id="KW-0808">Transferase</keyword>
<dbReference type="GO" id="GO:0009507">
    <property type="term" value="C:chloroplast"/>
    <property type="evidence" value="ECO:0007669"/>
    <property type="project" value="UniProtKB-SubCell"/>
</dbReference>
<dbReference type="GO" id="GO:0032549">
    <property type="term" value="F:ribonucleoside binding"/>
    <property type="evidence" value="ECO:0007669"/>
    <property type="project" value="InterPro"/>
</dbReference>
<dbReference type="CDD" id="cd00653">
    <property type="entry name" value="RNA_pol_B_RPB2"/>
    <property type="match status" value="1"/>
</dbReference>
<evidence type="ECO:0000256" key="7">
    <source>
        <dbReference type="HAMAP-Rule" id="MF_01321"/>
    </source>
</evidence>
<dbReference type="InterPro" id="IPR007121">
    <property type="entry name" value="RNA_pol_bsu_CS"/>
</dbReference>
<feature type="domain" description="RNA polymerase Rpb2" evidence="12">
    <location>
        <begin position="140"/>
        <end position="337"/>
    </location>
</feature>
<keyword evidence="5 7" id="KW-0804">Transcription</keyword>
<dbReference type="Gene3D" id="2.40.50.100">
    <property type="match status" value="1"/>
</dbReference>
<dbReference type="Gene3D" id="2.40.270.10">
    <property type="entry name" value="DNA-directed RNA polymerase, subunit 2, domain 6"/>
    <property type="match status" value="1"/>
</dbReference>
<evidence type="ECO:0000256" key="1">
    <source>
        <dbReference type="ARBA" id="ARBA00006835"/>
    </source>
</evidence>
<dbReference type="InterPro" id="IPR037033">
    <property type="entry name" value="DNA-dir_RNAP_su2_hyb_sf"/>
</dbReference>
<accession>A0A6M3WWF5</accession>
<dbReference type="GO" id="GO:0000428">
    <property type="term" value="C:DNA-directed RNA polymerase complex"/>
    <property type="evidence" value="ECO:0007669"/>
    <property type="project" value="UniProtKB-KW"/>
</dbReference>
<keyword evidence="2 7" id="KW-0240">DNA-directed RNA polymerase</keyword>
<comment type="similarity">
    <text evidence="1 7 8">Belongs to the RNA polymerase beta chain family.</text>
</comment>
<dbReference type="PANTHER" id="PTHR20856">
    <property type="entry name" value="DNA-DIRECTED RNA POLYMERASE I SUBUNIT 2"/>
    <property type="match status" value="1"/>
</dbReference>
<evidence type="ECO:0000259" key="11">
    <source>
        <dbReference type="Pfam" id="PF04560"/>
    </source>
</evidence>
<protein>
    <recommendedName>
        <fullName evidence="7">DNA-directed RNA polymerase subunit beta</fullName>
        <ecNumber evidence="7">2.7.7.6</ecNumber>
    </recommendedName>
    <alternativeName>
        <fullName evidence="7">PEP</fullName>
    </alternativeName>
    <alternativeName>
        <fullName evidence="7">Plastid-encoded RNA polymerase subunit beta</fullName>
        <shortName evidence="7">RNA polymerase subunit beta</shortName>
    </alternativeName>
</protein>
<evidence type="ECO:0000259" key="12">
    <source>
        <dbReference type="Pfam" id="PF04561"/>
    </source>
</evidence>
<dbReference type="EC" id="2.7.7.6" evidence="7"/>
<dbReference type="HAMAP" id="MF_01321">
    <property type="entry name" value="RNApol_bact_RpoB"/>
    <property type="match status" value="1"/>
</dbReference>
<gene>
    <name evidence="7 15" type="primary">rpoB</name>
</gene>
<dbReference type="Pfam" id="PF04561">
    <property type="entry name" value="RNA_pol_Rpb2_2"/>
    <property type="match status" value="1"/>
</dbReference>
<reference evidence="15" key="1">
    <citation type="journal article" date="2020" name="J. Phycol.">
        <title>The Organelle Genomes in the Photosynthetic Red Algal Parasite Pterocladiophila hemisphaerica (Florideophyceae, Rhodophyta) Have Elevated Substitution Rates and Extreme Gene Loss in the Plastid Genome.</title>
        <authorList>
            <person name="Preuss M."/>
            <person name="Verbruggen H."/>
            <person name="Zuccarello G.C."/>
        </authorList>
    </citation>
    <scope>NUCLEOTIDE SEQUENCE</scope>
</reference>
<keyword evidence="15" id="KW-0150">Chloroplast</keyword>
<evidence type="ECO:0000256" key="6">
    <source>
        <dbReference type="ARBA" id="ARBA00048552"/>
    </source>
</evidence>